<gene>
    <name evidence="2" type="ORF">CRI88_09490</name>
</gene>
<dbReference type="Gene3D" id="3.90.70.10">
    <property type="entry name" value="Cysteine proteinases"/>
    <property type="match status" value="1"/>
</dbReference>
<reference evidence="2 3" key="1">
    <citation type="submission" date="2017-10" db="EMBL/GenBank/DDBJ databases">
        <title>Draft genome of Lysinibacillus fusiformis strain Juneja, a laboratory-derived pathogen of Drosophila melanogaster.</title>
        <authorList>
            <person name="Smith B.R."/>
            <person name="Unckless R.L."/>
        </authorList>
    </citation>
    <scope>NUCLEOTIDE SEQUENCE [LARGE SCALE GENOMIC DNA]</scope>
    <source>
        <strain evidence="2 3">Juneja</strain>
    </source>
</reference>
<dbReference type="AlphaFoldDB" id="A0A2I0V2K7"/>
<dbReference type="RefSeq" id="WP_101966548.1">
    <property type="nucleotide sequence ID" value="NZ_PDFK01000002.1"/>
</dbReference>
<protein>
    <recommendedName>
        <fullName evidence="1">Peptidase C39-like domain-containing protein</fullName>
    </recommendedName>
</protein>
<organism evidence="2 3">
    <name type="scientific">Lysinibacillus fusiformis</name>
    <dbReference type="NCBI Taxonomy" id="28031"/>
    <lineage>
        <taxon>Bacteria</taxon>
        <taxon>Bacillati</taxon>
        <taxon>Bacillota</taxon>
        <taxon>Bacilli</taxon>
        <taxon>Bacillales</taxon>
        <taxon>Bacillaceae</taxon>
        <taxon>Lysinibacillus</taxon>
    </lineage>
</organism>
<dbReference type="Pfam" id="PF13529">
    <property type="entry name" value="Peptidase_C39_2"/>
    <property type="match status" value="1"/>
</dbReference>
<proteinExistence type="predicted"/>
<evidence type="ECO:0000313" key="3">
    <source>
        <dbReference type="Proteomes" id="UP000234956"/>
    </source>
</evidence>
<dbReference type="InterPro" id="IPR039564">
    <property type="entry name" value="Peptidase_C39-like"/>
</dbReference>
<name>A0A2I0V2K7_9BACI</name>
<dbReference type="EMBL" id="PDFK01000002">
    <property type="protein sequence ID" value="PKU52539.1"/>
    <property type="molecule type" value="Genomic_DNA"/>
</dbReference>
<evidence type="ECO:0000259" key="1">
    <source>
        <dbReference type="Pfam" id="PF13529"/>
    </source>
</evidence>
<feature type="domain" description="Peptidase C39-like" evidence="1">
    <location>
        <begin position="22"/>
        <end position="131"/>
    </location>
</feature>
<sequence>MHQQLALYGTSQYDSSIAPSYRNSACGPTTIYVILHYLNSSAPSINKLYRQLGGTKIGLFKWRLIHNLREMQPTWNIRTCSLKEALQEIDAGRPVAMRFDRYFSLQWQNKKSTFAYHWVPLIGYTIKNDALWLIFHDNGGPQRDSQIRQALYKDNVKVLSFVKITPQ</sequence>
<evidence type="ECO:0000313" key="2">
    <source>
        <dbReference type="EMBL" id="PKU52539.1"/>
    </source>
</evidence>
<accession>A0A2I0V2K7</accession>
<comment type="caution">
    <text evidence="2">The sequence shown here is derived from an EMBL/GenBank/DDBJ whole genome shotgun (WGS) entry which is preliminary data.</text>
</comment>
<dbReference type="Proteomes" id="UP000234956">
    <property type="component" value="Unassembled WGS sequence"/>
</dbReference>